<accession>A0A3B0V8P8</accession>
<gene>
    <name evidence="1" type="ORF">MNBD_CPR01-283</name>
</gene>
<evidence type="ECO:0008006" key="2">
    <source>
        <dbReference type="Google" id="ProtNLM"/>
    </source>
</evidence>
<name>A0A3B0V8P8_9ZZZZ</name>
<dbReference type="EMBL" id="UOEV01000091">
    <property type="protein sequence ID" value="VAW33249.1"/>
    <property type="molecule type" value="Genomic_DNA"/>
</dbReference>
<sequence length="469" mass="52822">MDWQLCQPVTLVVMRNIGGMVLLSSKEIEQLLDTKLVLDSLDIVLTQNIESMPKIYRGAGSIYQDDDGFLRLKMYHAYQSGDEMTSEISNGLGGIGLTPGKIIEGFHYFSLKAKDMHGRVWQAENVWVSGDISIPSTGMVIKSRLRRIVSISDRHGKKENAESHLFVLLPKEYKFPFNEMEKTENKLSRSICRLNVSGISCSIRKREEHIEISSDIPVEKRADQYSDLLLEALSIGIGSYLYPIVQVVSEGTQRQTCIYSRRSSSDADKLLNPFPIEQPHEAENLNIFVEKYTEKLGEPNSPLFGYWFRILGEASGELENKALVITTAIEGVIKEYYSKQGFPDSEFLGQVDAAIPIIKSSGITRRVLERVLSTLGNAKSPSPKNALYEIAKSGTFTEDLIKLWVKLRNRSAHADQLRKNDEELQAYLDEVHGCLELFFVLLLSCVGYHGPYYEYSKEGWPVSAIAKCA</sequence>
<organism evidence="1">
    <name type="scientific">hydrothermal vent metagenome</name>
    <dbReference type="NCBI Taxonomy" id="652676"/>
    <lineage>
        <taxon>unclassified sequences</taxon>
        <taxon>metagenomes</taxon>
        <taxon>ecological metagenomes</taxon>
    </lineage>
</organism>
<protein>
    <recommendedName>
        <fullName evidence="2">ApeA N-terminal domain-containing protein</fullName>
    </recommendedName>
</protein>
<proteinExistence type="predicted"/>
<reference evidence="1" key="1">
    <citation type="submission" date="2018-06" db="EMBL/GenBank/DDBJ databases">
        <authorList>
            <person name="Zhirakovskaya E."/>
        </authorList>
    </citation>
    <scope>NUCLEOTIDE SEQUENCE</scope>
</reference>
<dbReference type="AlphaFoldDB" id="A0A3B0V8P8"/>
<evidence type="ECO:0000313" key="1">
    <source>
        <dbReference type="EMBL" id="VAW33249.1"/>
    </source>
</evidence>